<sequence>MNLVTSQFEKQDKSMEALTARSEVLNKEVDAQKDKIGTLEAALKNASDSFGETDRRTRELANSA</sequence>
<dbReference type="EMBL" id="JAMQKC010000010">
    <property type="protein sequence ID" value="MDC3417531.1"/>
    <property type="molecule type" value="Genomic_DNA"/>
</dbReference>
<reference evidence="1" key="1">
    <citation type="submission" date="2022-06" db="EMBL/GenBank/DDBJ databases">
        <title>Aquibacillus sp. a new bacterium isolated from soil saline samples.</title>
        <authorList>
            <person name="Galisteo C."/>
            <person name="De La Haba R."/>
            <person name="Sanchez-Porro C."/>
            <person name="Ventosa A."/>
        </authorList>
    </citation>
    <scope>NUCLEOTIDE SEQUENCE</scope>
    <source>
        <strain evidence="1">3ASR75-54</strain>
    </source>
</reference>
<dbReference type="RefSeq" id="WP_272446600.1">
    <property type="nucleotide sequence ID" value="NZ_JAMQKC010000010.1"/>
</dbReference>
<dbReference type="Proteomes" id="UP001145069">
    <property type="component" value="Unassembled WGS sequence"/>
</dbReference>
<evidence type="ECO:0000313" key="2">
    <source>
        <dbReference type="Proteomes" id="UP001145069"/>
    </source>
</evidence>
<organism evidence="1 2">
    <name type="scientific">Aquibacillus salsiterrae</name>
    <dbReference type="NCBI Taxonomy" id="2950439"/>
    <lineage>
        <taxon>Bacteria</taxon>
        <taxon>Bacillati</taxon>
        <taxon>Bacillota</taxon>
        <taxon>Bacilli</taxon>
        <taxon>Bacillales</taxon>
        <taxon>Bacillaceae</taxon>
        <taxon>Aquibacillus</taxon>
    </lineage>
</organism>
<accession>A0A9X3WFK2</accession>
<dbReference type="AlphaFoldDB" id="A0A9X3WFK2"/>
<keyword evidence="2" id="KW-1185">Reference proteome</keyword>
<name>A0A9X3WFK2_9BACI</name>
<gene>
    <name evidence="1" type="ORF">NC799_11550</name>
</gene>
<protein>
    <submittedName>
        <fullName evidence="1">Uncharacterized protein</fullName>
    </submittedName>
</protein>
<comment type="caution">
    <text evidence="1">The sequence shown here is derived from an EMBL/GenBank/DDBJ whole genome shotgun (WGS) entry which is preliminary data.</text>
</comment>
<evidence type="ECO:0000313" key="1">
    <source>
        <dbReference type="EMBL" id="MDC3417531.1"/>
    </source>
</evidence>
<proteinExistence type="predicted"/>